<gene>
    <name evidence="2" type="ORF">MBHS_01289</name>
</gene>
<evidence type="ECO:0000313" key="2">
    <source>
        <dbReference type="EMBL" id="SEH05436.1"/>
    </source>
</evidence>
<accession>A0A1H6F8M3</accession>
<keyword evidence="1" id="KW-1133">Transmembrane helix</keyword>
<reference evidence="2 3" key="1">
    <citation type="submission" date="2016-10" db="EMBL/GenBank/DDBJ databases">
        <authorList>
            <person name="de Groot N.N."/>
        </authorList>
    </citation>
    <scope>NUCLEOTIDE SEQUENCE [LARGE SCALE GENOMIC DNA]</scope>
    <source>
        <strain evidence="2">MBHS1</strain>
    </source>
</reference>
<dbReference type="EMBL" id="FMSV02000252">
    <property type="protein sequence ID" value="SEH05436.1"/>
    <property type="molecule type" value="Genomic_DNA"/>
</dbReference>
<feature type="transmembrane region" description="Helical" evidence="1">
    <location>
        <begin position="61"/>
        <end position="80"/>
    </location>
</feature>
<proteinExistence type="predicted"/>
<keyword evidence="3" id="KW-1185">Reference proteome</keyword>
<dbReference type="AlphaFoldDB" id="A0A1H6F8M3"/>
<feature type="transmembrane region" description="Helical" evidence="1">
    <location>
        <begin position="92"/>
        <end position="110"/>
    </location>
</feature>
<name>A0A1H6F8M3_9GAMM</name>
<dbReference type="Proteomes" id="UP000236724">
    <property type="component" value="Unassembled WGS sequence"/>
</dbReference>
<protein>
    <submittedName>
        <fullName evidence="2">Uncharacterized protein</fullName>
    </submittedName>
</protein>
<organism evidence="2 3">
    <name type="scientific">Candidatus Venteria ishoeyi</name>
    <dbReference type="NCBI Taxonomy" id="1899563"/>
    <lineage>
        <taxon>Bacteria</taxon>
        <taxon>Pseudomonadati</taxon>
        <taxon>Pseudomonadota</taxon>
        <taxon>Gammaproteobacteria</taxon>
        <taxon>Thiotrichales</taxon>
        <taxon>Thiotrichaceae</taxon>
        <taxon>Venteria</taxon>
    </lineage>
</organism>
<keyword evidence="1" id="KW-0812">Transmembrane</keyword>
<keyword evidence="1" id="KW-0472">Membrane</keyword>
<evidence type="ECO:0000313" key="3">
    <source>
        <dbReference type="Proteomes" id="UP000236724"/>
    </source>
</evidence>
<sequence>MPGIRKIRISKLILSVRKKPMPGVCMICTAIPGSGCRIGLENTQQKSRKTLGIRIQAPTGLSAVVVGATLHAAVVQLFATGTTRPTATATSAFAWQGLALGPLTLTRIGINPLRRKCHRNMSAAVVTVCKMVAKGHKWCICPAELL</sequence>
<evidence type="ECO:0000256" key="1">
    <source>
        <dbReference type="SAM" id="Phobius"/>
    </source>
</evidence>